<feature type="compositionally biased region" description="Polar residues" evidence="1">
    <location>
        <begin position="98"/>
        <end position="110"/>
    </location>
</feature>
<dbReference type="Proteomes" id="UP001219525">
    <property type="component" value="Unassembled WGS sequence"/>
</dbReference>
<evidence type="ECO:0000313" key="3">
    <source>
        <dbReference type="Proteomes" id="UP001219525"/>
    </source>
</evidence>
<evidence type="ECO:0000256" key="1">
    <source>
        <dbReference type="SAM" id="MobiDB-lite"/>
    </source>
</evidence>
<comment type="caution">
    <text evidence="2">The sequence shown here is derived from an EMBL/GenBank/DDBJ whole genome shotgun (WGS) entry which is preliminary data.</text>
</comment>
<feature type="region of interest" description="Disordered" evidence="1">
    <location>
        <begin position="80"/>
        <end position="129"/>
    </location>
</feature>
<protein>
    <submittedName>
        <fullName evidence="2">Uncharacterized protein</fullName>
    </submittedName>
</protein>
<accession>A0AAD6VCW0</accession>
<proteinExistence type="predicted"/>
<evidence type="ECO:0000313" key="2">
    <source>
        <dbReference type="EMBL" id="KAJ7209466.1"/>
    </source>
</evidence>
<name>A0AAD6VCW0_9AGAR</name>
<feature type="compositionally biased region" description="Low complexity" evidence="1">
    <location>
        <begin position="80"/>
        <end position="96"/>
    </location>
</feature>
<dbReference type="EMBL" id="JARJCW010000030">
    <property type="protein sequence ID" value="KAJ7209466.1"/>
    <property type="molecule type" value="Genomic_DNA"/>
</dbReference>
<keyword evidence="3" id="KW-1185">Reference proteome</keyword>
<dbReference type="AlphaFoldDB" id="A0AAD6VCW0"/>
<sequence length="262" mass="28325">MSNSGHKLSKARMSAAIHVDRVESSLSVVPILQLVTGARGDMCNVALVNLRAWVRQFGAEPVIKCHSGASRMLYASKVGSSNSSGARRMARRAIAAQPKQQAEAKSSSSGRACARRPQKTAASSPAERWVRPHYSRQCHLQSDKARKLAKKALNLDRDVSADGKKLGREILHVESVNGVVLLQFGALAPLVKWCSGVYSAIQVVGRLEEGVRGCRRRGVGVVYDEGHDAAYDEGCRTTRDYDDGIRAIKLGGGMVYILLVGN</sequence>
<reference evidence="2" key="1">
    <citation type="submission" date="2023-03" db="EMBL/GenBank/DDBJ databases">
        <title>Massive genome expansion in bonnet fungi (Mycena s.s.) driven by repeated elements and novel gene families across ecological guilds.</title>
        <authorList>
            <consortium name="Lawrence Berkeley National Laboratory"/>
            <person name="Harder C.B."/>
            <person name="Miyauchi S."/>
            <person name="Viragh M."/>
            <person name="Kuo A."/>
            <person name="Thoen E."/>
            <person name="Andreopoulos B."/>
            <person name="Lu D."/>
            <person name="Skrede I."/>
            <person name="Drula E."/>
            <person name="Henrissat B."/>
            <person name="Morin E."/>
            <person name="Kohler A."/>
            <person name="Barry K."/>
            <person name="LaButti K."/>
            <person name="Morin E."/>
            <person name="Salamov A."/>
            <person name="Lipzen A."/>
            <person name="Mereny Z."/>
            <person name="Hegedus B."/>
            <person name="Baldrian P."/>
            <person name="Stursova M."/>
            <person name="Weitz H."/>
            <person name="Taylor A."/>
            <person name="Grigoriev I.V."/>
            <person name="Nagy L.G."/>
            <person name="Martin F."/>
            <person name="Kauserud H."/>
        </authorList>
    </citation>
    <scope>NUCLEOTIDE SEQUENCE</scope>
    <source>
        <strain evidence="2">9144</strain>
    </source>
</reference>
<gene>
    <name evidence="2" type="ORF">GGX14DRAFT_394990</name>
</gene>
<organism evidence="2 3">
    <name type="scientific">Mycena pura</name>
    <dbReference type="NCBI Taxonomy" id="153505"/>
    <lineage>
        <taxon>Eukaryota</taxon>
        <taxon>Fungi</taxon>
        <taxon>Dikarya</taxon>
        <taxon>Basidiomycota</taxon>
        <taxon>Agaricomycotina</taxon>
        <taxon>Agaricomycetes</taxon>
        <taxon>Agaricomycetidae</taxon>
        <taxon>Agaricales</taxon>
        <taxon>Marasmiineae</taxon>
        <taxon>Mycenaceae</taxon>
        <taxon>Mycena</taxon>
    </lineage>
</organism>